<dbReference type="EMBL" id="LR797021">
    <property type="protein sequence ID" value="CAB4182081.1"/>
    <property type="molecule type" value="Genomic_DNA"/>
</dbReference>
<reference evidence="5" key="1">
    <citation type="submission" date="2020-05" db="EMBL/GenBank/DDBJ databases">
        <authorList>
            <person name="Chiriac C."/>
            <person name="Salcher M."/>
            <person name="Ghai R."/>
            <person name="Kavagutti S V."/>
        </authorList>
    </citation>
    <scope>NUCLEOTIDE SEQUENCE</scope>
</reference>
<organism evidence="5">
    <name type="scientific">uncultured Caudovirales phage</name>
    <dbReference type="NCBI Taxonomy" id="2100421"/>
    <lineage>
        <taxon>Viruses</taxon>
        <taxon>Duplodnaviria</taxon>
        <taxon>Heunggongvirae</taxon>
        <taxon>Uroviricota</taxon>
        <taxon>Caudoviricetes</taxon>
        <taxon>Peduoviridae</taxon>
        <taxon>Maltschvirus</taxon>
        <taxon>Maltschvirus maltsch</taxon>
    </lineage>
</organism>
<sequence>MKTLAALLLLTTSANSQQINNATVNLQGTNQNVSITQSGANHSATLNITGYNITAIISQSGNTPQSFSLSVTCDISCPTSPYIVNQY</sequence>
<evidence type="ECO:0000313" key="4">
    <source>
        <dbReference type="EMBL" id="CAB4190735.1"/>
    </source>
</evidence>
<dbReference type="EMBL" id="LR796860">
    <property type="protein sequence ID" value="CAB4170351.1"/>
    <property type="molecule type" value="Genomic_DNA"/>
</dbReference>
<dbReference type="EMBL" id="LR797157">
    <property type="protein sequence ID" value="CAB4190735.1"/>
    <property type="molecule type" value="Genomic_DNA"/>
</dbReference>
<dbReference type="EMBL" id="LR796945">
    <property type="protein sequence ID" value="CAB4176942.1"/>
    <property type="molecule type" value="Genomic_DNA"/>
</dbReference>
<gene>
    <name evidence="3" type="ORF">UFOVP1065_131</name>
    <name evidence="4" type="ORF">UFOVP1198_100</name>
    <name evidence="5" type="ORF">UFOVP1418_92</name>
    <name evidence="7" type="ORF">UFOVP1524_58</name>
    <name evidence="6" type="ORF">UFOVP1651_58</name>
    <name evidence="1" type="ORF">UFOVP908_36</name>
    <name evidence="2" type="ORF">UFOVP990_100</name>
</gene>
<evidence type="ECO:0000313" key="6">
    <source>
        <dbReference type="EMBL" id="CAB4222552.1"/>
    </source>
</evidence>
<name>A0A6J5SCI4_9CAUD</name>
<protein>
    <submittedName>
        <fullName evidence="5">Uncharacterized protein</fullName>
    </submittedName>
</protein>
<evidence type="ECO:0000313" key="1">
    <source>
        <dbReference type="EMBL" id="CAB4170351.1"/>
    </source>
</evidence>
<evidence type="ECO:0000313" key="5">
    <source>
        <dbReference type="EMBL" id="CAB4211109.1"/>
    </source>
</evidence>
<dbReference type="EMBL" id="LR798378">
    <property type="protein sequence ID" value="CAB5227679.1"/>
    <property type="molecule type" value="Genomic_DNA"/>
</dbReference>
<proteinExistence type="predicted"/>
<dbReference type="EMBL" id="LR797369">
    <property type="protein sequence ID" value="CAB4211109.1"/>
    <property type="molecule type" value="Genomic_DNA"/>
</dbReference>
<evidence type="ECO:0000313" key="7">
    <source>
        <dbReference type="EMBL" id="CAB5227679.1"/>
    </source>
</evidence>
<accession>A0A6J5SCI4</accession>
<dbReference type="EMBL" id="LR797518">
    <property type="protein sequence ID" value="CAB4222552.1"/>
    <property type="molecule type" value="Genomic_DNA"/>
</dbReference>
<evidence type="ECO:0000313" key="2">
    <source>
        <dbReference type="EMBL" id="CAB4176942.1"/>
    </source>
</evidence>
<evidence type="ECO:0000313" key="3">
    <source>
        <dbReference type="EMBL" id="CAB4182081.1"/>
    </source>
</evidence>